<dbReference type="EMBL" id="VBSN01000013">
    <property type="protein sequence ID" value="KAA6441456.1"/>
    <property type="molecule type" value="Genomic_DNA"/>
</dbReference>
<gene>
    <name evidence="1" type="ORF">FEM33_01605</name>
</gene>
<dbReference type="InterPro" id="IPR052354">
    <property type="entry name" value="Cell_Wall_Dynamics_Protein"/>
</dbReference>
<keyword evidence="1" id="KW-0378">Hydrolase</keyword>
<proteinExistence type="predicted"/>
<dbReference type="Gene3D" id="1.10.530.10">
    <property type="match status" value="1"/>
</dbReference>
<dbReference type="GO" id="GO:0016787">
    <property type="term" value="F:hydrolase activity"/>
    <property type="evidence" value="ECO:0007669"/>
    <property type="project" value="UniProtKB-KW"/>
</dbReference>
<dbReference type="RefSeq" id="WP_139010376.1">
    <property type="nucleotide sequence ID" value="NZ_VBSN01000013.1"/>
</dbReference>
<reference evidence="1 2" key="1">
    <citation type="submission" date="2019-05" db="EMBL/GenBank/DDBJ databases">
        <authorList>
            <person name="Qu J.-H."/>
        </authorList>
    </citation>
    <scope>NUCLEOTIDE SEQUENCE [LARGE SCALE GENOMIC DNA]</scope>
    <source>
        <strain evidence="1 2">NS28</strain>
    </source>
</reference>
<dbReference type="PANTHER" id="PTHR34408">
    <property type="entry name" value="FAMILY PROTEIN, PUTATIVE-RELATED"/>
    <property type="match status" value="1"/>
</dbReference>
<dbReference type="AlphaFoldDB" id="A0A5M8R3E3"/>
<organism evidence="1 2">
    <name type="scientific">Dyadobacter flavalbus</name>
    <dbReference type="NCBI Taxonomy" id="2579942"/>
    <lineage>
        <taxon>Bacteria</taxon>
        <taxon>Pseudomonadati</taxon>
        <taxon>Bacteroidota</taxon>
        <taxon>Cytophagia</taxon>
        <taxon>Cytophagales</taxon>
        <taxon>Spirosomataceae</taxon>
        <taxon>Dyadobacter</taxon>
    </lineage>
</organism>
<dbReference type="PANTHER" id="PTHR34408:SF1">
    <property type="entry name" value="GLYCOSYL HYDROLASE FAMILY 19 DOMAIN-CONTAINING PROTEIN HI_1415"/>
    <property type="match status" value="1"/>
</dbReference>
<dbReference type="SUPFAM" id="SSF53955">
    <property type="entry name" value="Lysozyme-like"/>
    <property type="match status" value="1"/>
</dbReference>
<evidence type="ECO:0000313" key="2">
    <source>
        <dbReference type="Proteomes" id="UP000323994"/>
    </source>
</evidence>
<sequence>MNTSKLHTLFPKSKAIIPYWDEVCNYAELITQKRIAMFLAQIGHESQGFTRLVENLNYSANGLAKTWPTRYAVNPNAIRKYPNKTALQIAWQPEKIANMTYANRYGNGDYESGDGWKYRGRGYMMTTFKDNYEALDFEFQMDGAIVTNPDMLLEPYWAIMSAAAFWKRNRLNRYADTSDVIGARKAVNGGLIGLADVNEKYSKILLA</sequence>
<keyword evidence="2" id="KW-1185">Reference proteome</keyword>
<name>A0A5M8R3E3_9BACT</name>
<comment type="caution">
    <text evidence="1">The sequence shown here is derived from an EMBL/GenBank/DDBJ whole genome shotgun (WGS) entry which is preliminary data.</text>
</comment>
<protein>
    <submittedName>
        <fullName evidence="1">Glycoside hydrolase family 19 protein</fullName>
    </submittedName>
</protein>
<dbReference type="InterPro" id="IPR023346">
    <property type="entry name" value="Lysozyme-like_dom_sf"/>
</dbReference>
<dbReference type="OrthoDB" id="882303at2"/>
<accession>A0A5M8R3E3</accession>
<evidence type="ECO:0000313" key="1">
    <source>
        <dbReference type="EMBL" id="KAA6441456.1"/>
    </source>
</evidence>
<dbReference type="Proteomes" id="UP000323994">
    <property type="component" value="Unassembled WGS sequence"/>
</dbReference>